<sequence length="119" mass="14610">MIINEVEADLYCINCHEESPHEIIYVRDKISHIRCLECDRTMEFQTDILHEYGKHMYYNLANKPKQFNEEYRKHLSSFLFGLPVRIVSKPYRFAKEFHKDFQDIQRYKNKIHHKEEDDE</sequence>
<dbReference type="STRING" id="86666.SAMN04490247_2355"/>
<dbReference type="OrthoDB" id="2427546at2"/>
<evidence type="ECO:0000313" key="1">
    <source>
        <dbReference type="EMBL" id="SDJ56458.1"/>
    </source>
</evidence>
<gene>
    <name evidence="1" type="ORF">SAMN04490247_2355</name>
</gene>
<name>A0A1G8URP0_9BACI</name>
<dbReference type="RefSeq" id="WP_093194063.1">
    <property type="nucleotide sequence ID" value="NZ_FNEV01000007.1"/>
</dbReference>
<organism evidence="1 2">
    <name type="scientific">Salimicrobium halophilum</name>
    <dbReference type="NCBI Taxonomy" id="86666"/>
    <lineage>
        <taxon>Bacteria</taxon>
        <taxon>Bacillati</taxon>
        <taxon>Bacillota</taxon>
        <taxon>Bacilli</taxon>
        <taxon>Bacillales</taxon>
        <taxon>Bacillaceae</taxon>
        <taxon>Salimicrobium</taxon>
    </lineage>
</organism>
<evidence type="ECO:0000313" key="2">
    <source>
        <dbReference type="Proteomes" id="UP000199225"/>
    </source>
</evidence>
<dbReference type="Proteomes" id="UP000199225">
    <property type="component" value="Unassembled WGS sequence"/>
</dbReference>
<reference evidence="2" key="1">
    <citation type="submission" date="2016-10" db="EMBL/GenBank/DDBJ databases">
        <authorList>
            <person name="Varghese N."/>
            <person name="Submissions S."/>
        </authorList>
    </citation>
    <scope>NUCLEOTIDE SEQUENCE [LARGE SCALE GENOMIC DNA]</scope>
    <source>
        <strain evidence="2">DSM 4771</strain>
    </source>
</reference>
<proteinExistence type="predicted"/>
<dbReference type="AlphaFoldDB" id="A0A1G8URP0"/>
<dbReference type="EMBL" id="FNEV01000007">
    <property type="protein sequence ID" value="SDJ56458.1"/>
    <property type="molecule type" value="Genomic_DNA"/>
</dbReference>
<keyword evidence="2" id="KW-1185">Reference proteome</keyword>
<protein>
    <recommendedName>
        <fullName evidence="3">Bh protein</fullName>
    </recommendedName>
</protein>
<evidence type="ECO:0008006" key="3">
    <source>
        <dbReference type="Google" id="ProtNLM"/>
    </source>
</evidence>
<accession>A0A1G8URP0</accession>